<dbReference type="AlphaFoldDB" id="A0A2J6SYQ1"/>
<dbReference type="GeneID" id="36589108"/>
<dbReference type="OrthoDB" id="5104994at2759"/>
<sequence length="242" mass="28858">MAPCTPSTCYTSRCQLIHSEGYRAFFQHNVFVFKSRHCTLRRPSFRTNPENVRGWFRSLDHMSKLERDYRATRLLDFIDAPECKGQGSPEFQMKISRFDEGSYDHDCVDQYRYTIRHLVFTLDSEDRLVSSLAFRHTWAWALTVDWNTLPNLETLVLDLRGYSYRQLQDLELPQDLYDEQLERGAKRMECLELKSLIIYGLCSGPEYWDKIQHRRTMETLFQPALGKWGKLDLRDEEYLVDW</sequence>
<proteinExistence type="predicted"/>
<accession>A0A2J6SYQ1</accession>
<dbReference type="InParanoid" id="A0A2J6SYQ1"/>
<evidence type="ECO:0000313" key="1">
    <source>
        <dbReference type="EMBL" id="PMD55901.1"/>
    </source>
</evidence>
<dbReference type="RefSeq" id="XP_024732805.1">
    <property type="nucleotide sequence ID" value="XM_024881031.1"/>
</dbReference>
<dbReference type="Proteomes" id="UP000235371">
    <property type="component" value="Unassembled WGS sequence"/>
</dbReference>
<gene>
    <name evidence="1" type="ORF">K444DRAFT_616982</name>
</gene>
<name>A0A2J6SYQ1_9HELO</name>
<reference evidence="1 2" key="1">
    <citation type="submission" date="2016-04" db="EMBL/GenBank/DDBJ databases">
        <title>A degradative enzymes factory behind the ericoid mycorrhizal symbiosis.</title>
        <authorList>
            <consortium name="DOE Joint Genome Institute"/>
            <person name="Martino E."/>
            <person name="Morin E."/>
            <person name="Grelet G."/>
            <person name="Kuo A."/>
            <person name="Kohler A."/>
            <person name="Daghino S."/>
            <person name="Barry K."/>
            <person name="Choi C."/>
            <person name="Cichocki N."/>
            <person name="Clum A."/>
            <person name="Copeland A."/>
            <person name="Hainaut M."/>
            <person name="Haridas S."/>
            <person name="Labutti K."/>
            <person name="Lindquist E."/>
            <person name="Lipzen A."/>
            <person name="Khouja H.-R."/>
            <person name="Murat C."/>
            <person name="Ohm R."/>
            <person name="Olson A."/>
            <person name="Spatafora J."/>
            <person name="Veneault-Fourrey C."/>
            <person name="Henrissat B."/>
            <person name="Grigoriev I."/>
            <person name="Martin F."/>
            <person name="Perotto S."/>
        </authorList>
    </citation>
    <scope>NUCLEOTIDE SEQUENCE [LARGE SCALE GENOMIC DNA]</scope>
    <source>
        <strain evidence="1 2">E</strain>
    </source>
</reference>
<protein>
    <submittedName>
        <fullName evidence="1">Uncharacterized protein</fullName>
    </submittedName>
</protein>
<evidence type="ECO:0000313" key="2">
    <source>
        <dbReference type="Proteomes" id="UP000235371"/>
    </source>
</evidence>
<dbReference type="EMBL" id="KZ613854">
    <property type="protein sequence ID" value="PMD55901.1"/>
    <property type="molecule type" value="Genomic_DNA"/>
</dbReference>
<keyword evidence="2" id="KW-1185">Reference proteome</keyword>
<organism evidence="1 2">
    <name type="scientific">Hyaloscypha bicolor E</name>
    <dbReference type="NCBI Taxonomy" id="1095630"/>
    <lineage>
        <taxon>Eukaryota</taxon>
        <taxon>Fungi</taxon>
        <taxon>Dikarya</taxon>
        <taxon>Ascomycota</taxon>
        <taxon>Pezizomycotina</taxon>
        <taxon>Leotiomycetes</taxon>
        <taxon>Helotiales</taxon>
        <taxon>Hyaloscyphaceae</taxon>
        <taxon>Hyaloscypha</taxon>
        <taxon>Hyaloscypha bicolor</taxon>
    </lineage>
</organism>